<dbReference type="EMBL" id="HG937694">
    <property type="protein sequence ID" value="CDP38614.1"/>
    <property type="molecule type" value="Genomic_DNA"/>
</dbReference>
<reference evidence="9" key="2">
    <citation type="submission" date="2014-06" db="EMBL/GenBank/DDBJ databases">
        <title>The complete genome of Blastobotrys (Arxula) adeninivorans LS3 - a yeast of biotechnological interest.</title>
        <authorList>
            <person name="Kunze G."/>
            <person name="Gaillardin C."/>
            <person name="Czernicka M."/>
            <person name="Durrens P."/>
            <person name="Martin T."/>
            <person name="Boer E."/>
            <person name="Gabaldon T."/>
            <person name="Cruz J."/>
            <person name="Talla E."/>
            <person name="Marck C."/>
            <person name="Goffeau A."/>
            <person name="Barbe V."/>
            <person name="Baret P."/>
            <person name="Baronian K."/>
            <person name="Beier S."/>
            <person name="Bleykasten C."/>
            <person name="Bode R."/>
            <person name="Casaregola S."/>
            <person name="Despons L."/>
            <person name="Fairhead C."/>
            <person name="Giersberg M."/>
            <person name="Gierski P."/>
            <person name="Hahnel U."/>
            <person name="Hartmann A."/>
            <person name="Jankowska D."/>
            <person name="Jubin C."/>
            <person name="Jung P."/>
            <person name="Lafontaine I."/>
            <person name="Leh-Louis V."/>
            <person name="Lemaire M."/>
            <person name="Marcet-Houben M."/>
            <person name="Mascher M."/>
            <person name="Morel G."/>
            <person name="Richard G.-F."/>
            <person name="Riechen J."/>
            <person name="Sacerdot C."/>
            <person name="Sarkar A."/>
            <person name="Savel G."/>
            <person name="Schacherer J."/>
            <person name="Sherman D."/>
            <person name="Straub M.-L."/>
            <person name="Stein N."/>
            <person name="Thierry A."/>
            <person name="Trautwein-Schult A."/>
            <person name="Westhof E."/>
            <person name="Worch S."/>
            <person name="Dujon B."/>
            <person name="Souciet J.-L."/>
            <person name="Wincker P."/>
            <person name="Scholz U."/>
            <person name="Neuveglise N."/>
        </authorList>
    </citation>
    <scope>NUCLEOTIDE SEQUENCE</scope>
    <source>
        <strain evidence="9">LS3</strain>
    </source>
</reference>
<dbReference type="Gene3D" id="1.25.10.10">
    <property type="entry name" value="Leucine-rich Repeat Variant"/>
    <property type="match status" value="3"/>
</dbReference>
<feature type="compositionally biased region" description="Basic and acidic residues" evidence="8">
    <location>
        <begin position="676"/>
        <end position="692"/>
    </location>
</feature>
<dbReference type="PANTHER" id="PTHR13102">
    <property type="entry name" value="NUCLEOLAR PROTEIN 9"/>
    <property type="match status" value="1"/>
</dbReference>
<evidence type="ECO:0000256" key="4">
    <source>
        <dbReference type="ARBA" id="ARBA00022737"/>
    </source>
</evidence>
<dbReference type="PhylomeDB" id="A0A060TCT9"/>
<reference evidence="9" key="1">
    <citation type="submission" date="2014-02" db="EMBL/GenBank/DDBJ databases">
        <authorList>
            <person name="Genoscope - CEA"/>
        </authorList>
    </citation>
    <scope>NUCLEOTIDE SEQUENCE</scope>
    <source>
        <strain evidence="9">LS3</strain>
    </source>
</reference>
<dbReference type="GO" id="GO:0000056">
    <property type="term" value="P:ribosomal small subunit export from nucleus"/>
    <property type="evidence" value="ECO:0007669"/>
    <property type="project" value="TreeGrafter"/>
</dbReference>
<gene>
    <name evidence="9" type="ORF">GNLVRS02_ARAD1D38588g</name>
</gene>
<dbReference type="PANTHER" id="PTHR13102:SF0">
    <property type="entry name" value="NUCLEOLAR PROTEIN 9"/>
    <property type="match status" value="1"/>
</dbReference>
<feature type="region of interest" description="Disordered" evidence="8">
    <location>
        <begin position="1"/>
        <end position="67"/>
    </location>
</feature>
<feature type="region of interest" description="Disordered" evidence="8">
    <location>
        <begin position="645"/>
        <end position="698"/>
    </location>
</feature>
<feature type="compositionally biased region" description="Basic and acidic residues" evidence="8">
    <location>
        <begin position="8"/>
        <end position="17"/>
    </location>
</feature>
<comment type="similarity">
    <text evidence="2">Belongs to the NOP9 family.</text>
</comment>
<comment type="subcellular location">
    <subcellularLocation>
        <location evidence="1">Nucleus</location>
        <location evidence="1">Nucleolus</location>
    </subcellularLocation>
</comment>
<evidence type="ECO:0000256" key="3">
    <source>
        <dbReference type="ARBA" id="ARBA00016427"/>
    </source>
</evidence>
<evidence type="ECO:0000256" key="8">
    <source>
        <dbReference type="SAM" id="MobiDB-lite"/>
    </source>
</evidence>
<dbReference type="GO" id="GO:0000480">
    <property type="term" value="P:endonucleolytic cleavage in 5'-ETS of tricistronic rRNA transcript (SSU-rRNA, 5.8S rRNA, LSU-rRNA)"/>
    <property type="evidence" value="ECO:0007669"/>
    <property type="project" value="TreeGrafter"/>
</dbReference>
<keyword evidence="4" id="KW-0677">Repeat</keyword>
<accession>A0A060TCT9</accession>
<dbReference type="GO" id="GO:0030688">
    <property type="term" value="C:preribosome, small subunit precursor"/>
    <property type="evidence" value="ECO:0007669"/>
    <property type="project" value="TreeGrafter"/>
</dbReference>
<protein>
    <recommendedName>
        <fullName evidence="3">Nucleolar protein 9</fullName>
    </recommendedName>
    <alternativeName>
        <fullName evidence="5 6">Pumilio domain-containing protein NOP9</fullName>
    </alternativeName>
</protein>
<dbReference type="InterPro" id="IPR016024">
    <property type="entry name" value="ARM-type_fold"/>
</dbReference>
<organism evidence="9">
    <name type="scientific">Blastobotrys adeninivorans</name>
    <name type="common">Yeast</name>
    <name type="synonym">Arxula adeninivorans</name>
    <dbReference type="NCBI Taxonomy" id="409370"/>
    <lineage>
        <taxon>Eukaryota</taxon>
        <taxon>Fungi</taxon>
        <taxon>Dikarya</taxon>
        <taxon>Ascomycota</taxon>
        <taxon>Saccharomycotina</taxon>
        <taxon>Dipodascomycetes</taxon>
        <taxon>Dipodascales</taxon>
        <taxon>Trichomonascaceae</taxon>
        <taxon>Blastobotrys</taxon>
    </lineage>
</organism>
<dbReference type="Pfam" id="PF22493">
    <property type="entry name" value="PUF_NOP9"/>
    <property type="match status" value="1"/>
</dbReference>
<sequence>MVKKQRGRRGESRKKTEDEIESTEDQPVFFEDVGGANDEGHTNDPEELPDVEMEGAPQDNEGNSNDSTFFGLVDRQELEYFKTAESTLAVDGFASSEERQGFIDGVFEEAKGKELKLVINQVCSKLIERLILVASDEQAIGIFSRFSGHILSLSKHKYSSHCVETLLVKSAALVEKEILNQLQVEDGEKPIHELLVSAAREFEPVMEEAARNPYASHVLRVLLLILNGSELPSASSNSSALRSKKSRSVRKYIDIKGEQPARAYQVPGSFKEELKTLLSSLASDLDTTRSREMAIDKVSSPVMQLVIQIESSLGSKKKRKENQKATSLIFTSNSPDSGVEDSSEGAFVEYLLSDPVGSHFFEAAIQWLSLGTVERLYTTYMKDRIDKLARRDAGSFVVQAVLKKLRPNEARAILDTLIPDLEILSTSNSQFVRTLIRVSANHENYRQDEIVNKILDQYKVESPLQFASKLLPLDKLDDTTTNSNDDMNRSLLFQDLVDSSFKCLVNAAKSFEQLDTDKLIAIAKHPQWSHCLEKCFVPKLDIVIRRKVLNKLSGSFAELACNAYGSHLIDACWKFTYKLKFFRERISQELVDNEQKVKHESMYGRTVWRNWKLDDYVRRKHEWWKAVKEEEDVIAQAFGLENAKDKTNGTKKVDHRHQRDPAQAFKGPRGSKGPSHGKDLSSHRQKPYDRPKKTNAKH</sequence>
<dbReference type="GO" id="GO:0000447">
    <property type="term" value="P:endonucleolytic cleavage in ITS1 to separate SSU-rRNA from 5.8S rRNA and LSU-rRNA from tricistronic rRNA transcript (SSU-rRNA, 5.8S rRNA, LSU-rRNA)"/>
    <property type="evidence" value="ECO:0007669"/>
    <property type="project" value="TreeGrafter"/>
</dbReference>
<dbReference type="GO" id="GO:0005730">
    <property type="term" value="C:nucleolus"/>
    <property type="evidence" value="ECO:0007669"/>
    <property type="project" value="UniProtKB-SubCell"/>
</dbReference>
<evidence type="ECO:0000256" key="6">
    <source>
        <dbReference type="ARBA" id="ARBA00031929"/>
    </source>
</evidence>
<dbReference type="GO" id="GO:0000472">
    <property type="term" value="P:endonucleolytic cleavage to generate mature 5'-end of SSU-rRNA from (SSU-rRNA, 5.8S rRNA, LSU-rRNA)"/>
    <property type="evidence" value="ECO:0007669"/>
    <property type="project" value="TreeGrafter"/>
</dbReference>
<feature type="repeat" description="Pumilio" evidence="7">
    <location>
        <begin position="380"/>
        <end position="415"/>
    </location>
</feature>
<dbReference type="PROSITE" id="PS50302">
    <property type="entry name" value="PUM"/>
    <property type="match status" value="1"/>
</dbReference>
<evidence type="ECO:0000256" key="7">
    <source>
        <dbReference type="PROSITE-ProRule" id="PRU00317"/>
    </source>
</evidence>
<dbReference type="InterPro" id="IPR001313">
    <property type="entry name" value="Pumilio_RNA-bd_rpt"/>
</dbReference>
<dbReference type="AlphaFoldDB" id="A0A060TCT9"/>
<name>A0A060TCT9_BLAAD</name>
<evidence type="ECO:0000313" key="9">
    <source>
        <dbReference type="EMBL" id="CDP38614.1"/>
    </source>
</evidence>
<evidence type="ECO:0000256" key="2">
    <source>
        <dbReference type="ARBA" id="ARBA00005301"/>
    </source>
</evidence>
<proteinExistence type="inferred from homology"/>
<evidence type="ECO:0000256" key="5">
    <source>
        <dbReference type="ARBA" id="ARBA00030932"/>
    </source>
</evidence>
<dbReference type="GO" id="GO:0003723">
    <property type="term" value="F:RNA binding"/>
    <property type="evidence" value="ECO:0007669"/>
    <property type="project" value="InterPro"/>
</dbReference>
<feature type="compositionally biased region" description="Basic and acidic residues" evidence="8">
    <location>
        <begin position="645"/>
        <end position="660"/>
    </location>
</feature>
<dbReference type="SMART" id="SM00025">
    <property type="entry name" value="Pumilio"/>
    <property type="match status" value="7"/>
</dbReference>
<dbReference type="SUPFAM" id="SSF48371">
    <property type="entry name" value="ARM repeat"/>
    <property type="match status" value="1"/>
</dbReference>
<dbReference type="InterPro" id="IPR011989">
    <property type="entry name" value="ARM-like"/>
</dbReference>
<dbReference type="InterPro" id="IPR040000">
    <property type="entry name" value="NOP9"/>
</dbReference>
<evidence type="ECO:0000256" key="1">
    <source>
        <dbReference type="ARBA" id="ARBA00004604"/>
    </source>
</evidence>
<dbReference type="GO" id="GO:0030686">
    <property type="term" value="C:90S preribosome"/>
    <property type="evidence" value="ECO:0007669"/>
    <property type="project" value="TreeGrafter"/>
</dbReference>